<keyword evidence="1" id="KW-0812">Transmembrane</keyword>
<dbReference type="AlphaFoldDB" id="A0AAV6L8C0"/>
<evidence type="ECO:0000256" key="1">
    <source>
        <dbReference type="SAM" id="Phobius"/>
    </source>
</evidence>
<dbReference type="EMBL" id="JACTNZ010000002">
    <property type="protein sequence ID" value="KAG5561293.1"/>
    <property type="molecule type" value="Genomic_DNA"/>
</dbReference>
<reference evidence="2" key="1">
    <citation type="submission" date="2020-08" db="EMBL/GenBank/DDBJ databases">
        <title>Plant Genome Project.</title>
        <authorList>
            <person name="Zhang R.-G."/>
        </authorList>
    </citation>
    <scope>NUCLEOTIDE SEQUENCE</scope>
    <source>
        <strain evidence="2">WSP0</strain>
        <tissue evidence="2">Leaf</tissue>
    </source>
</reference>
<sequence>MSPQEPGEPAHVAAPECQRHLTIADRHHSRHRDLGNSPLLLPPNRHHRRYFVWSIIVLNILMILVCLLLCLGWLVDLLPILLGCHSLVVMLSLAPFNHCNYLQALQLFSKISFLLFKKKRDSEVLLAVDYIFPSNILLTELLTSSIYHRKCQTTNNLGKNKA</sequence>
<keyword evidence="1" id="KW-1133">Transmembrane helix</keyword>
<dbReference type="Proteomes" id="UP000823749">
    <property type="component" value="Chromosome 2"/>
</dbReference>
<keyword evidence="3" id="KW-1185">Reference proteome</keyword>
<accession>A0AAV6L8C0</accession>
<gene>
    <name evidence="2" type="ORF">RHGRI_004354</name>
</gene>
<feature type="transmembrane region" description="Helical" evidence="1">
    <location>
        <begin position="80"/>
        <end position="103"/>
    </location>
</feature>
<evidence type="ECO:0000313" key="2">
    <source>
        <dbReference type="EMBL" id="KAG5561293.1"/>
    </source>
</evidence>
<comment type="caution">
    <text evidence="2">The sequence shown here is derived from an EMBL/GenBank/DDBJ whole genome shotgun (WGS) entry which is preliminary data.</text>
</comment>
<name>A0AAV6L8C0_9ERIC</name>
<organism evidence="2 3">
    <name type="scientific">Rhododendron griersonianum</name>
    <dbReference type="NCBI Taxonomy" id="479676"/>
    <lineage>
        <taxon>Eukaryota</taxon>
        <taxon>Viridiplantae</taxon>
        <taxon>Streptophyta</taxon>
        <taxon>Embryophyta</taxon>
        <taxon>Tracheophyta</taxon>
        <taxon>Spermatophyta</taxon>
        <taxon>Magnoliopsida</taxon>
        <taxon>eudicotyledons</taxon>
        <taxon>Gunneridae</taxon>
        <taxon>Pentapetalae</taxon>
        <taxon>asterids</taxon>
        <taxon>Ericales</taxon>
        <taxon>Ericaceae</taxon>
        <taxon>Ericoideae</taxon>
        <taxon>Rhodoreae</taxon>
        <taxon>Rhododendron</taxon>
    </lineage>
</organism>
<keyword evidence="1" id="KW-0472">Membrane</keyword>
<evidence type="ECO:0000313" key="3">
    <source>
        <dbReference type="Proteomes" id="UP000823749"/>
    </source>
</evidence>
<protein>
    <submittedName>
        <fullName evidence="2">Uncharacterized protein</fullName>
    </submittedName>
</protein>
<feature type="transmembrane region" description="Helical" evidence="1">
    <location>
        <begin position="50"/>
        <end position="74"/>
    </location>
</feature>
<proteinExistence type="predicted"/>